<dbReference type="InterPro" id="IPR005084">
    <property type="entry name" value="CBM6"/>
</dbReference>
<dbReference type="AlphaFoldDB" id="A0A2X1SDP2"/>
<gene>
    <name evidence="2" type="ORF">NCTC9601_01886</name>
</gene>
<dbReference type="EMBL" id="UASN01000017">
    <property type="protein sequence ID" value="SPX54730.1"/>
    <property type="molecule type" value="Genomic_DNA"/>
</dbReference>
<protein>
    <submittedName>
        <fullName evidence="2">Endo-b1,4-mannanase 5C</fullName>
    </submittedName>
</protein>
<reference evidence="2 3" key="1">
    <citation type="submission" date="2018-06" db="EMBL/GenBank/DDBJ databases">
        <authorList>
            <consortium name="Pathogen Informatics"/>
            <person name="Doyle S."/>
        </authorList>
    </citation>
    <scope>NUCLEOTIDE SEQUENCE [LARGE SCALE GENOMIC DNA]</scope>
    <source>
        <strain evidence="2 3">NCTC9601</strain>
    </source>
</reference>
<dbReference type="Gene3D" id="2.60.120.260">
    <property type="entry name" value="Galactose-binding domain-like"/>
    <property type="match status" value="1"/>
</dbReference>
<name>A0A2X1SDP2_KLEPN</name>
<sequence>MHFCHADRAQTRAWFTAPGTYALTFTADDGLLKSSKTVTVTVGEAAGRAPADFCRYHGEVYGVAEGRLTVMKSDKDALAVGEDGFLGPFANEGDKVSWQVQAPWSGQFLLNVTFNGKWGGKQNSFVVNGGAPQTVAFPQTDEQGQQLRIPVTLKVGSNQIDFGRFAGDWGYMFIKSIEVVAE</sequence>
<evidence type="ECO:0000259" key="1">
    <source>
        <dbReference type="Pfam" id="PF16990"/>
    </source>
</evidence>
<evidence type="ECO:0000313" key="3">
    <source>
        <dbReference type="Proteomes" id="UP000251123"/>
    </source>
</evidence>
<dbReference type="Proteomes" id="UP000251123">
    <property type="component" value="Unassembled WGS sequence"/>
</dbReference>
<dbReference type="GO" id="GO:0030246">
    <property type="term" value="F:carbohydrate binding"/>
    <property type="evidence" value="ECO:0007669"/>
    <property type="project" value="InterPro"/>
</dbReference>
<evidence type="ECO:0000313" key="2">
    <source>
        <dbReference type="EMBL" id="SPX54730.1"/>
    </source>
</evidence>
<dbReference type="SUPFAM" id="SSF49785">
    <property type="entry name" value="Galactose-binding domain-like"/>
    <property type="match status" value="1"/>
</dbReference>
<proteinExistence type="predicted"/>
<organism evidence="2 3">
    <name type="scientific">Klebsiella pneumoniae</name>
    <dbReference type="NCBI Taxonomy" id="573"/>
    <lineage>
        <taxon>Bacteria</taxon>
        <taxon>Pseudomonadati</taxon>
        <taxon>Pseudomonadota</taxon>
        <taxon>Gammaproteobacteria</taxon>
        <taxon>Enterobacterales</taxon>
        <taxon>Enterobacteriaceae</taxon>
        <taxon>Klebsiella/Raoultella group</taxon>
        <taxon>Klebsiella</taxon>
        <taxon>Klebsiella pneumoniae complex</taxon>
    </lineage>
</organism>
<accession>A0A2X1SDP2</accession>
<dbReference type="InterPro" id="IPR008979">
    <property type="entry name" value="Galactose-bd-like_sf"/>
</dbReference>
<feature type="domain" description="CBM6" evidence="1">
    <location>
        <begin position="67"/>
        <end position="179"/>
    </location>
</feature>
<dbReference type="Pfam" id="PF16990">
    <property type="entry name" value="CBM_35"/>
    <property type="match status" value="1"/>
</dbReference>